<name>A0AB36RK38_9CORY</name>
<dbReference type="AlphaFoldDB" id="A0AB36RK38"/>
<accession>A0AB36RK38</accession>
<dbReference type="InterPro" id="IPR036188">
    <property type="entry name" value="FAD/NAD-bd_sf"/>
</dbReference>
<sequence length="317" mass="33100">MPHNRPIPYPNSYAHPDVTIIAGGFAGTAAAITLARANRQVTLIDAGQPRNRFSEHAHGILGMDGVPPMELRDRGLAEFQSFGGTLVRATADALSPADGGWRTTLSTGDEVRSRHVVVATGITDRLPDVPGLRELWGTRVFHCPYCHGWEVRSHSIALIGGANPPFTVNVAKLLTKWTDRLTFYPNGLSLDDATRHLLHALGATISDAPVTRVDPDAASATGVVVRAGDEAAAFDACFTGPDFLPNDALLKQAGCATVDGTADGWVRVDGGGTSISGLWAAGNVVSSPDQVPQAMGAGAAVGIKVDQAMLAEDVAGL</sequence>
<dbReference type="EMBL" id="NSGP01000014">
    <property type="protein sequence ID" value="PAT09785.1"/>
    <property type="molecule type" value="Genomic_DNA"/>
</dbReference>
<evidence type="ECO:0000313" key="6">
    <source>
        <dbReference type="Proteomes" id="UP000218041"/>
    </source>
</evidence>
<proteinExistence type="predicted"/>
<comment type="caution">
    <text evidence="5">The sequence shown here is derived from an EMBL/GenBank/DDBJ whole genome shotgun (WGS) entry which is preliminary data.</text>
</comment>
<dbReference type="Gene3D" id="3.50.50.60">
    <property type="entry name" value="FAD/NAD(P)-binding domain"/>
    <property type="match status" value="2"/>
</dbReference>
<dbReference type="SUPFAM" id="SSF51905">
    <property type="entry name" value="FAD/NAD(P)-binding domain"/>
    <property type="match status" value="1"/>
</dbReference>
<gene>
    <name evidence="5" type="ORF">CKJ80_09385</name>
</gene>
<feature type="domain" description="FAD/NAD(P)-binding" evidence="4">
    <location>
        <begin position="17"/>
        <end position="298"/>
    </location>
</feature>
<organism evidence="5 6">
    <name type="scientific">Corynebacterium hadale</name>
    <dbReference type="NCBI Taxonomy" id="2026255"/>
    <lineage>
        <taxon>Bacteria</taxon>
        <taxon>Bacillati</taxon>
        <taxon>Actinomycetota</taxon>
        <taxon>Actinomycetes</taxon>
        <taxon>Mycobacteriales</taxon>
        <taxon>Corynebacteriaceae</taxon>
        <taxon>Corynebacterium</taxon>
    </lineage>
</organism>
<dbReference type="Proteomes" id="UP000218041">
    <property type="component" value="Unassembled WGS sequence"/>
</dbReference>
<reference evidence="5 6" key="1">
    <citation type="submission" date="2017-08" db="EMBL/GenBank/DDBJ databases">
        <title>Whole genome sequences of 6 clinical strains closest to Corynebacterium imitans.</title>
        <authorList>
            <person name="Bernier A.-M."/>
            <person name="Burdz T."/>
            <person name="Bernard K."/>
        </authorList>
    </citation>
    <scope>NUCLEOTIDE SEQUENCE [LARGE SCALE GENOMIC DNA]</scope>
    <source>
        <strain evidence="5 6">NML92-0415</strain>
    </source>
</reference>
<comment type="catalytic activity">
    <reaction evidence="3">
        <text>[thioredoxin]-dithiol + NADP(+) = [thioredoxin]-disulfide + NADPH + H(+)</text>
        <dbReference type="Rhea" id="RHEA:20345"/>
        <dbReference type="Rhea" id="RHEA-COMP:10698"/>
        <dbReference type="Rhea" id="RHEA-COMP:10700"/>
        <dbReference type="ChEBI" id="CHEBI:15378"/>
        <dbReference type="ChEBI" id="CHEBI:29950"/>
        <dbReference type="ChEBI" id="CHEBI:50058"/>
        <dbReference type="ChEBI" id="CHEBI:57783"/>
        <dbReference type="ChEBI" id="CHEBI:58349"/>
        <dbReference type="EC" id="1.8.1.9"/>
    </reaction>
</comment>
<protein>
    <submittedName>
        <fullName evidence="5">FAD-dependent pyridine nucleotide-disulfide oxidoreductase</fullName>
    </submittedName>
</protein>
<dbReference type="PANTHER" id="PTHR48105">
    <property type="entry name" value="THIOREDOXIN REDUCTASE 1-RELATED-RELATED"/>
    <property type="match status" value="1"/>
</dbReference>
<dbReference type="PRINTS" id="PR00368">
    <property type="entry name" value="FADPNR"/>
</dbReference>
<evidence type="ECO:0000256" key="3">
    <source>
        <dbReference type="ARBA" id="ARBA00048132"/>
    </source>
</evidence>
<dbReference type="Pfam" id="PF07992">
    <property type="entry name" value="Pyr_redox_2"/>
    <property type="match status" value="1"/>
</dbReference>
<dbReference type="RefSeq" id="WP_095555505.1">
    <property type="nucleotide sequence ID" value="NZ_NSGP01000014.1"/>
</dbReference>
<dbReference type="GO" id="GO:0004791">
    <property type="term" value="F:thioredoxin-disulfide reductase (NADPH) activity"/>
    <property type="evidence" value="ECO:0007669"/>
    <property type="project" value="UniProtKB-EC"/>
</dbReference>
<evidence type="ECO:0000313" key="5">
    <source>
        <dbReference type="EMBL" id="PAT09785.1"/>
    </source>
</evidence>
<evidence type="ECO:0000256" key="2">
    <source>
        <dbReference type="ARBA" id="ARBA00023002"/>
    </source>
</evidence>
<dbReference type="InterPro" id="IPR050097">
    <property type="entry name" value="Ferredoxin-NADP_redctase_2"/>
</dbReference>
<keyword evidence="1" id="KW-0285">Flavoprotein</keyword>
<keyword evidence="2" id="KW-0560">Oxidoreductase</keyword>
<dbReference type="InterPro" id="IPR023753">
    <property type="entry name" value="FAD/NAD-binding_dom"/>
</dbReference>
<dbReference type="PRINTS" id="PR00469">
    <property type="entry name" value="PNDRDTASEII"/>
</dbReference>
<evidence type="ECO:0000259" key="4">
    <source>
        <dbReference type="Pfam" id="PF07992"/>
    </source>
</evidence>
<evidence type="ECO:0000256" key="1">
    <source>
        <dbReference type="ARBA" id="ARBA00022630"/>
    </source>
</evidence>